<gene>
    <name evidence="2" type="ORF">CC84DRAFT_1208790</name>
</gene>
<feature type="region of interest" description="Disordered" evidence="1">
    <location>
        <begin position="209"/>
        <end position="231"/>
    </location>
</feature>
<proteinExistence type="predicted"/>
<feature type="region of interest" description="Disordered" evidence="1">
    <location>
        <begin position="1"/>
        <end position="42"/>
    </location>
</feature>
<dbReference type="AlphaFoldDB" id="A0A177C3H0"/>
<feature type="region of interest" description="Disordered" evidence="1">
    <location>
        <begin position="286"/>
        <end position="306"/>
    </location>
</feature>
<feature type="compositionally biased region" description="Polar residues" evidence="1">
    <location>
        <begin position="1"/>
        <end position="11"/>
    </location>
</feature>
<reference evidence="2 3" key="1">
    <citation type="submission" date="2016-05" db="EMBL/GenBank/DDBJ databases">
        <title>Comparative analysis of secretome profiles of manganese(II)-oxidizing ascomycete fungi.</title>
        <authorList>
            <consortium name="DOE Joint Genome Institute"/>
            <person name="Zeiner C.A."/>
            <person name="Purvine S.O."/>
            <person name="Zink E.M."/>
            <person name="Wu S."/>
            <person name="Pasa-Tolic L."/>
            <person name="Chaput D.L."/>
            <person name="Haridas S."/>
            <person name="Grigoriev I.V."/>
            <person name="Santelli C.M."/>
            <person name="Hansel C.M."/>
        </authorList>
    </citation>
    <scope>NUCLEOTIDE SEQUENCE [LARGE SCALE GENOMIC DNA]</scope>
    <source>
        <strain evidence="2 3">AP3s5-JAC2a</strain>
    </source>
</reference>
<feature type="compositionally biased region" description="Low complexity" evidence="1">
    <location>
        <begin position="216"/>
        <end position="230"/>
    </location>
</feature>
<feature type="compositionally biased region" description="Polar residues" evidence="1">
    <location>
        <begin position="401"/>
        <end position="412"/>
    </location>
</feature>
<evidence type="ECO:0000313" key="3">
    <source>
        <dbReference type="Proteomes" id="UP000077069"/>
    </source>
</evidence>
<dbReference type="RefSeq" id="XP_018032076.1">
    <property type="nucleotide sequence ID" value="XM_018182183.1"/>
</dbReference>
<dbReference type="EMBL" id="KV441557">
    <property type="protein sequence ID" value="OAG01711.1"/>
    <property type="molecule type" value="Genomic_DNA"/>
</dbReference>
<feature type="region of interest" description="Disordered" evidence="1">
    <location>
        <begin position="340"/>
        <end position="424"/>
    </location>
</feature>
<feature type="compositionally biased region" description="Pro residues" evidence="1">
    <location>
        <begin position="343"/>
        <end position="356"/>
    </location>
</feature>
<feature type="region of interest" description="Disordered" evidence="1">
    <location>
        <begin position="87"/>
        <end position="109"/>
    </location>
</feature>
<sequence length="761" mass="83597">MSPPNETSKQSPAHRRSSRNSRSRSASLQAQKPRHPIHTDHESSAFFQDYAFGLDLLRPLFPSYCPQPQASRGPGASTISRAVNTMTFPPSNAPREPRAMRQSNPFRGGRRKLRACPELQIGNPPEPPQIKYQQAMAYIDGVVRKTTGTGAGQHIPGLSPTQGPLKMPPPSPIFQELQSNREGGYFSLKPGLRGTEGRNIAPLHEAAQVEQNACTPQQSSQDQDSLPASSSEHELVEAMQGLHLFGNLRSTPHRSAVRTPDVAKNLIEDAGLLSSARRGAEVAQAALSEPAREINASNPSSPDEAVDDVRVTTEHIPHEGPISHEHAEPSAELGTLQTAENLPVPPPALPFAPPHSPARSTVTHEDVSIKPELQIAPTIDSGIGTTNSEKHSFEDIPLDSPTPSSPKNSHNPSVESADSDDDFEVVDTDKYQTLRNGRARHHFQILAHQRKPFGKHTMGFWTTAKWVFTTALDHIEERPTAKQYKLHPDSAYLGNKYYPQETQVLPISTRSIPSAEPPTSTSPPSSLTALAPARNPGSQSGIMQPHVHIGTKAVQTPMRLPEAKYTVLRQGDLVDDDRIDRVVGRERDMYWVVKGAVVLMVRERSEAEAEARMVSVRKLQQKEKTQEVGGAVEGTGSGDRNPLRSPSVEDFFADTFDAGQHAPVDTLPPNPLDKVFGASQPLNPLDTIPWSEMVVVFRRDTKELFVRRLDGKLYPVIWKVLAIHSRREEVVDDSPRVVNGLKFTSVEGEIDAEDYVNVDLV</sequence>
<organism evidence="2 3">
    <name type="scientific">Paraphaeosphaeria sporulosa</name>
    <dbReference type="NCBI Taxonomy" id="1460663"/>
    <lineage>
        <taxon>Eukaryota</taxon>
        <taxon>Fungi</taxon>
        <taxon>Dikarya</taxon>
        <taxon>Ascomycota</taxon>
        <taxon>Pezizomycotina</taxon>
        <taxon>Dothideomycetes</taxon>
        <taxon>Pleosporomycetidae</taxon>
        <taxon>Pleosporales</taxon>
        <taxon>Massarineae</taxon>
        <taxon>Didymosphaeriaceae</taxon>
        <taxon>Paraphaeosphaeria</taxon>
    </lineage>
</organism>
<evidence type="ECO:0000256" key="1">
    <source>
        <dbReference type="SAM" id="MobiDB-lite"/>
    </source>
</evidence>
<feature type="region of interest" description="Disordered" evidence="1">
    <location>
        <begin position="510"/>
        <end position="543"/>
    </location>
</feature>
<name>A0A177C3H0_9PLEO</name>
<keyword evidence="3" id="KW-1185">Reference proteome</keyword>
<feature type="compositionally biased region" description="Basic residues" evidence="1">
    <location>
        <begin position="12"/>
        <end position="22"/>
    </location>
</feature>
<dbReference type="InParanoid" id="A0A177C3H0"/>
<evidence type="ECO:0000313" key="2">
    <source>
        <dbReference type="EMBL" id="OAG01711.1"/>
    </source>
</evidence>
<feature type="compositionally biased region" description="Low complexity" evidence="1">
    <location>
        <begin position="511"/>
        <end position="533"/>
    </location>
</feature>
<accession>A0A177C3H0</accession>
<dbReference type="Proteomes" id="UP000077069">
    <property type="component" value="Unassembled WGS sequence"/>
</dbReference>
<dbReference type="GeneID" id="28765669"/>
<feature type="region of interest" description="Disordered" evidence="1">
    <location>
        <begin position="622"/>
        <end position="644"/>
    </location>
</feature>
<dbReference type="OrthoDB" id="3796810at2759"/>
<protein>
    <submittedName>
        <fullName evidence="2">Uncharacterized protein</fullName>
    </submittedName>
</protein>